<dbReference type="Gene3D" id="3.40.30.10">
    <property type="entry name" value="Glutaredoxin"/>
    <property type="match status" value="1"/>
</dbReference>
<feature type="domain" description="Thioredoxin-like fold" evidence="1">
    <location>
        <begin position="212"/>
        <end position="309"/>
    </location>
</feature>
<dbReference type="Pfam" id="PF17127">
    <property type="entry name" value="DUF5106"/>
    <property type="match status" value="1"/>
</dbReference>
<feature type="domain" description="DUF5106" evidence="2">
    <location>
        <begin position="28"/>
        <end position="177"/>
    </location>
</feature>
<dbReference type="SUPFAM" id="SSF52833">
    <property type="entry name" value="Thioredoxin-like"/>
    <property type="match status" value="1"/>
</dbReference>
<dbReference type="Pfam" id="PF13098">
    <property type="entry name" value="Thioredoxin_2"/>
    <property type="match status" value="1"/>
</dbReference>
<reference evidence="3" key="1">
    <citation type="submission" date="2020-10" db="EMBL/GenBank/DDBJ databases">
        <authorList>
            <person name="Gilroy R."/>
        </authorList>
    </citation>
    <scope>NUCLEOTIDE SEQUENCE</scope>
    <source>
        <strain evidence="3">15467</strain>
    </source>
</reference>
<name>A0A9D9GVW2_9BACT</name>
<dbReference type="EMBL" id="JADINB010000092">
    <property type="protein sequence ID" value="MBO8429125.1"/>
    <property type="molecule type" value="Genomic_DNA"/>
</dbReference>
<accession>A0A9D9GVW2</accession>
<evidence type="ECO:0000259" key="2">
    <source>
        <dbReference type="Pfam" id="PF17127"/>
    </source>
</evidence>
<evidence type="ECO:0000313" key="3">
    <source>
        <dbReference type="EMBL" id="MBO8429125.1"/>
    </source>
</evidence>
<protein>
    <submittedName>
        <fullName evidence="3">DUF5106 domain-containing protein</fullName>
    </submittedName>
</protein>
<dbReference type="AlphaFoldDB" id="A0A9D9GVW2"/>
<gene>
    <name evidence="3" type="ORF">IAC68_04230</name>
</gene>
<evidence type="ECO:0000259" key="1">
    <source>
        <dbReference type="Pfam" id="PF13098"/>
    </source>
</evidence>
<organism evidence="3 4">
    <name type="scientific">Candidatus Egerieousia excrementavium</name>
    <dbReference type="NCBI Taxonomy" id="2840778"/>
    <lineage>
        <taxon>Bacteria</taxon>
        <taxon>Pseudomonadati</taxon>
        <taxon>Bacteroidota</taxon>
        <taxon>Bacteroidia</taxon>
        <taxon>Bacteroidales</taxon>
        <taxon>Candidatus Egerieousia</taxon>
    </lineage>
</organism>
<proteinExistence type="predicted"/>
<comment type="caution">
    <text evidence="3">The sequence shown here is derived from an EMBL/GenBank/DDBJ whole genome shotgun (WGS) entry which is preliminary data.</text>
</comment>
<sequence length="332" mass="37653">MLVRLFYALLFCVPVVGCSGGSGKCAETEKVQDFPYAEIPLAIRNNLESAREYLLENFWNRYISKAGKDTSLLSIEENVFEKAYAEYLRLLLTENNAEKQAALQRQLIAKADSLAVVGKRQLLMNLLKFSELYLYNPNSPYLDEELYIPVLESVMNSEALDTLSKVPYAYQLELALLNRVGQKANDFPYTYLYGVENGGSQPLVKETTLYATEGKYLLIYFNNPGCMSCNEIKQILEQDAGIAGMIKDSELVILSLYIDGDSERWFSGYRDFPHEWIYAKGEQSLFADNTLYGIRAIPSLYLLDSNKKVLLKDASVGRTLEYLSLLGKEQQQ</sequence>
<dbReference type="InterPro" id="IPR036249">
    <property type="entry name" value="Thioredoxin-like_sf"/>
</dbReference>
<reference evidence="3" key="2">
    <citation type="journal article" date="2021" name="PeerJ">
        <title>Extensive microbial diversity within the chicken gut microbiome revealed by metagenomics and culture.</title>
        <authorList>
            <person name="Gilroy R."/>
            <person name="Ravi A."/>
            <person name="Getino M."/>
            <person name="Pursley I."/>
            <person name="Horton D.L."/>
            <person name="Alikhan N.F."/>
            <person name="Baker D."/>
            <person name="Gharbi K."/>
            <person name="Hall N."/>
            <person name="Watson M."/>
            <person name="Adriaenssens E.M."/>
            <person name="Foster-Nyarko E."/>
            <person name="Jarju S."/>
            <person name="Secka A."/>
            <person name="Antonio M."/>
            <person name="Oren A."/>
            <person name="Chaudhuri R.R."/>
            <person name="La Ragione R."/>
            <person name="Hildebrand F."/>
            <person name="Pallen M.J."/>
        </authorList>
    </citation>
    <scope>NUCLEOTIDE SEQUENCE</scope>
    <source>
        <strain evidence="3">15467</strain>
    </source>
</reference>
<evidence type="ECO:0000313" key="4">
    <source>
        <dbReference type="Proteomes" id="UP000823635"/>
    </source>
</evidence>
<dbReference type="InterPro" id="IPR033395">
    <property type="entry name" value="DUF5106"/>
</dbReference>
<dbReference type="Proteomes" id="UP000823635">
    <property type="component" value="Unassembled WGS sequence"/>
</dbReference>
<dbReference type="InterPro" id="IPR012336">
    <property type="entry name" value="Thioredoxin-like_fold"/>
</dbReference>